<dbReference type="InterPro" id="IPR029063">
    <property type="entry name" value="SAM-dependent_MTases_sf"/>
</dbReference>
<dbReference type="Pfam" id="PF08241">
    <property type="entry name" value="Methyltransf_11"/>
    <property type="match status" value="1"/>
</dbReference>
<feature type="domain" description="Methyltransferase type 11" evidence="1">
    <location>
        <begin position="1"/>
        <end position="66"/>
    </location>
</feature>
<gene>
    <name evidence="2" type="ORF">PSYICH_LOCUS9234</name>
</gene>
<sequence>MVDYARRHIVMPKCEFYEFDVNSEHIPSNFQSRFDYIFSFFALMYVKNPEQAFKNIHAMLKPNGRTFNVFLPFLPTDSVYRKLCKHEKWGKYGHEQMLSSYSSAASPENCYQQALDRSGFKYYFSVEKTSYTFSNEEEWKGFFISINTAIPNIPDDELDEYKELLFNLINNELLIDGSVKGSKIYNLDYCVMSASKISS</sequence>
<dbReference type="Gene3D" id="3.40.50.150">
    <property type="entry name" value="Vaccinia Virus protein VP39"/>
    <property type="match status" value="1"/>
</dbReference>
<evidence type="ECO:0000313" key="3">
    <source>
        <dbReference type="Proteomes" id="UP001153636"/>
    </source>
</evidence>
<evidence type="ECO:0000259" key="1">
    <source>
        <dbReference type="Pfam" id="PF08241"/>
    </source>
</evidence>
<organism evidence="2 3">
    <name type="scientific">Psylliodes chrysocephalus</name>
    <dbReference type="NCBI Taxonomy" id="3402493"/>
    <lineage>
        <taxon>Eukaryota</taxon>
        <taxon>Metazoa</taxon>
        <taxon>Ecdysozoa</taxon>
        <taxon>Arthropoda</taxon>
        <taxon>Hexapoda</taxon>
        <taxon>Insecta</taxon>
        <taxon>Pterygota</taxon>
        <taxon>Neoptera</taxon>
        <taxon>Endopterygota</taxon>
        <taxon>Coleoptera</taxon>
        <taxon>Polyphaga</taxon>
        <taxon>Cucujiformia</taxon>
        <taxon>Chrysomeloidea</taxon>
        <taxon>Chrysomelidae</taxon>
        <taxon>Galerucinae</taxon>
        <taxon>Alticini</taxon>
        <taxon>Psylliodes</taxon>
    </lineage>
</organism>
<dbReference type="PANTHER" id="PTHR43861">
    <property type="entry name" value="TRANS-ACONITATE 2-METHYLTRANSFERASE-RELATED"/>
    <property type="match status" value="1"/>
</dbReference>
<evidence type="ECO:0000313" key="2">
    <source>
        <dbReference type="EMBL" id="CAH1108139.1"/>
    </source>
</evidence>
<dbReference type="Proteomes" id="UP001153636">
    <property type="component" value="Chromosome 3"/>
</dbReference>
<protein>
    <recommendedName>
        <fullName evidence="1">Methyltransferase type 11 domain-containing protein</fullName>
    </recommendedName>
</protein>
<name>A0A9P0GAB8_9CUCU</name>
<dbReference type="SUPFAM" id="SSF53335">
    <property type="entry name" value="S-adenosyl-L-methionine-dependent methyltransferases"/>
    <property type="match status" value="1"/>
</dbReference>
<dbReference type="AlphaFoldDB" id="A0A9P0GAB8"/>
<reference evidence="2" key="1">
    <citation type="submission" date="2022-01" db="EMBL/GenBank/DDBJ databases">
        <authorList>
            <person name="King R."/>
        </authorList>
    </citation>
    <scope>NUCLEOTIDE SEQUENCE</scope>
</reference>
<keyword evidence="3" id="KW-1185">Reference proteome</keyword>
<dbReference type="CDD" id="cd02440">
    <property type="entry name" value="AdoMet_MTases"/>
    <property type="match status" value="1"/>
</dbReference>
<dbReference type="EMBL" id="OV651815">
    <property type="protein sequence ID" value="CAH1108139.1"/>
    <property type="molecule type" value="Genomic_DNA"/>
</dbReference>
<dbReference type="InterPro" id="IPR013216">
    <property type="entry name" value="Methyltransf_11"/>
</dbReference>
<dbReference type="GO" id="GO:0008757">
    <property type="term" value="F:S-adenosylmethionine-dependent methyltransferase activity"/>
    <property type="evidence" value="ECO:0007669"/>
    <property type="project" value="InterPro"/>
</dbReference>
<accession>A0A9P0GAB8</accession>
<dbReference type="PANTHER" id="PTHR43861:SF1">
    <property type="entry name" value="TRANS-ACONITATE 2-METHYLTRANSFERASE"/>
    <property type="match status" value="1"/>
</dbReference>
<dbReference type="OrthoDB" id="66144at2759"/>
<proteinExistence type="predicted"/>